<keyword evidence="1" id="KW-0677">Repeat</keyword>
<evidence type="ECO:0008006" key="6">
    <source>
        <dbReference type="Google" id="ProtNLM"/>
    </source>
</evidence>
<protein>
    <recommendedName>
        <fullName evidence="6">NACHT domain-containing protein</fullName>
    </recommendedName>
</protein>
<sequence length="690" mass="79535">MVLDGFTALALAGNVIQFVDFCSKLLSSTYEIYESADGAPERHVHLAKIEDDFSDFIRNLSLGPRGATGGAFPSNIPAHEKAVEKLARGCMEDAKRLRNILKELRRDEDPKISKIWQSFRQALRSYWKEGRIRELERRLNDVKSELLLRLVGLLSDRQSDVLRILDDLSDANRRMEIDRNKQIQDLASKVESFGHSVSGMISKADFKTFHKTVSDLASTSSDLLVEQKILESLRFKQMRVRRSIIPEAHTKTFQWIFDNHDVVDDPKSRIKFVHWLKQPNIDSGMFWISGKPGSGKSTLMKFICNHPQTVDALRVWSGRNKLVTASFFFWHSGTTKQRSQEGLLQTLLYEILRKCPDAISVALPHRLKSASQEPWDRAELFQTLRMLRGKLKASTCFCFFVDGLDEYFGDPRDILGVLQDISAEENVKICASSRPWPIFQTAFDGYHDRRICLQDLTRDDIALYVRNKLEEDPTFVHARKEDDRYDQLVVEIVDKAQGVFFWVFLVVRSLLDGLTNADTLQTLQKRLRLLPSDLEEYFQHMLDSVDDIYQTQMARTFQLSLTCDEPLYLLIHFFLDDLEEDPSSTLKMDVQPWRDNVTLIREMEKANLTRRESQMQKRIAARSMGLLEVRRDEDYAGDTLGLHRVDFLHRTVAEFLKHPSLQKRFAQQIGPLFDPNASTAHAILGMVKAI</sequence>
<dbReference type="InterPro" id="IPR056693">
    <property type="entry name" value="DUF7791"/>
</dbReference>
<comment type="caution">
    <text evidence="4">The sequence shown here is derived from an EMBL/GenBank/DDBJ whole genome shotgun (WGS) entry which is preliminary data.</text>
</comment>
<feature type="non-terminal residue" evidence="4">
    <location>
        <position position="690"/>
    </location>
</feature>
<keyword evidence="5" id="KW-1185">Reference proteome</keyword>
<dbReference type="Pfam" id="PF25053">
    <property type="entry name" value="DUF7791"/>
    <property type="match status" value="1"/>
</dbReference>
<dbReference type="PANTHER" id="PTHR10039">
    <property type="entry name" value="AMELOGENIN"/>
    <property type="match status" value="1"/>
</dbReference>
<dbReference type="InterPro" id="IPR056884">
    <property type="entry name" value="NPHP3-like_N"/>
</dbReference>
<evidence type="ECO:0000256" key="1">
    <source>
        <dbReference type="ARBA" id="ARBA00022737"/>
    </source>
</evidence>
<evidence type="ECO:0000313" key="5">
    <source>
        <dbReference type="Proteomes" id="UP000799772"/>
    </source>
</evidence>
<reference evidence="4" key="1">
    <citation type="journal article" date="2020" name="Stud. Mycol.">
        <title>101 Dothideomycetes genomes: a test case for predicting lifestyles and emergence of pathogens.</title>
        <authorList>
            <person name="Haridas S."/>
            <person name="Albert R."/>
            <person name="Binder M."/>
            <person name="Bloem J."/>
            <person name="Labutti K."/>
            <person name="Salamov A."/>
            <person name="Andreopoulos B."/>
            <person name="Baker S."/>
            <person name="Barry K."/>
            <person name="Bills G."/>
            <person name="Bluhm B."/>
            <person name="Cannon C."/>
            <person name="Castanera R."/>
            <person name="Culley D."/>
            <person name="Daum C."/>
            <person name="Ezra D."/>
            <person name="Gonzalez J."/>
            <person name="Henrissat B."/>
            <person name="Kuo A."/>
            <person name="Liang C."/>
            <person name="Lipzen A."/>
            <person name="Lutzoni F."/>
            <person name="Magnuson J."/>
            <person name="Mondo S."/>
            <person name="Nolan M."/>
            <person name="Ohm R."/>
            <person name="Pangilinan J."/>
            <person name="Park H.-J."/>
            <person name="Ramirez L."/>
            <person name="Alfaro M."/>
            <person name="Sun H."/>
            <person name="Tritt A."/>
            <person name="Yoshinaga Y."/>
            <person name="Zwiers L.-H."/>
            <person name="Turgeon B."/>
            <person name="Goodwin S."/>
            <person name="Spatafora J."/>
            <person name="Crous P."/>
            <person name="Grigoriev I."/>
        </authorList>
    </citation>
    <scope>NUCLEOTIDE SEQUENCE</scope>
    <source>
        <strain evidence="4">CBS 133067</strain>
    </source>
</reference>
<proteinExistence type="predicted"/>
<feature type="domain" description="Nephrocystin 3-like N-terminal" evidence="2">
    <location>
        <begin position="270"/>
        <end position="434"/>
    </location>
</feature>
<dbReference type="EMBL" id="ML978129">
    <property type="protein sequence ID" value="KAF2096455.1"/>
    <property type="molecule type" value="Genomic_DNA"/>
</dbReference>
<feature type="domain" description="DUF7791" evidence="3">
    <location>
        <begin position="544"/>
        <end position="689"/>
    </location>
</feature>
<accession>A0A9P4I7J2</accession>
<dbReference type="Gene3D" id="3.40.50.300">
    <property type="entry name" value="P-loop containing nucleotide triphosphate hydrolases"/>
    <property type="match status" value="1"/>
</dbReference>
<dbReference type="InterPro" id="IPR027417">
    <property type="entry name" value="P-loop_NTPase"/>
</dbReference>
<evidence type="ECO:0000259" key="2">
    <source>
        <dbReference type="Pfam" id="PF24883"/>
    </source>
</evidence>
<dbReference type="AlphaFoldDB" id="A0A9P4I7J2"/>
<dbReference type="Pfam" id="PF24883">
    <property type="entry name" value="NPHP3_N"/>
    <property type="match status" value="1"/>
</dbReference>
<evidence type="ECO:0000313" key="4">
    <source>
        <dbReference type="EMBL" id="KAF2096455.1"/>
    </source>
</evidence>
<dbReference type="PANTHER" id="PTHR10039:SF5">
    <property type="entry name" value="NACHT DOMAIN-CONTAINING PROTEIN"/>
    <property type="match status" value="1"/>
</dbReference>
<dbReference type="Proteomes" id="UP000799772">
    <property type="component" value="Unassembled WGS sequence"/>
</dbReference>
<gene>
    <name evidence="4" type="ORF">NA57DRAFT_43108</name>
</gene>
<name>A0A9P4I7J2_9PEZI</name>
<evidence type="ECO:0000259" key="3">
    <source>
        <dbReference type="Pfam" id="PF25053"/>
    </source>
</evidence>
<organism evidence="4 5">
    <name type="scientific">Rhizodiscina lignyota</name>
    <dbReference type="NCBI Taxonomy" id="1504668"/>
    <lineage>
        <taxon>Eukaryota</taxon>
        <taxon>Fungi</taxon>
        <taxon>Dikarya</taxon>
        <taxon>Ascomycota</taxon>
        <taxon>Pezizomycotina</taxon>
        <taxon>Dothideomycetes</taxon>
        <taxon>Pleosporomycetidae</taxon>
        <taxon>Aulographales</taxon>
        <taxon>Rhizodiscinaceae</taxon>
        <taxon>Rhizodiscina</taxon>
    </lineage>
</organism>
<dbReference type="OrthoDB" id="443402at2759"/>
<dbReference type="SUPFAM" id="SSF52540">
    <property type="entry name" value="P-loop containing nucleoside triphosphate hydrolases"/>
    <property type="match status" value="1"/>
</dbReference>